<dbReference type="OrthoDB" id="9790314at2"/>
<keyword evidence="3" id="KW-1185">Reference proteome</keyword>
<dbReference type="PIRSF" id="PIRSF000429">
    <property type="entry name" value="Ac-CoA_Ac_transf"/>
    <property type="match status" value="1"/>
</dbReference>
<dbReference type="PANTHER" id="PTHR42870">
    <property type="entry name" value="ACETYL-COA C-ACETYLTRANSFERASE"/>
    <property type="match status" value="1"/>
</dbReference>
<evidence type="ECO:0000313" key="2">
    <source>
        <dbReference type="EMBL" id="NYT35588.1"/>
    </source>
</evidence>
<protein>
    <submittedName>
        <fullName evidence="2">Thiolase family protein</fullName>
    </submittedName>
</protein>
<evidence type="ECO:0000313" key="3">
    <source>
        <dbReference type="Proteomes" id="UP000580517"/>
    </source>
</evidence>
<dbReference type="EMBL" id="JACCEW010000001">
    <property type="protein sequence ID" value="NYT35588.1"/>
    <property type="molecule type" value="Genomic_DNA"/>
</dbReference>
<dbReference type="SUPFAM" id="SSF53901">
    <property type="entry name" value="Thiolase-like"/>
    <property type="match status" value="2"/>
</dbReference>
<comment type="caution">
    <text evidence="2">The sequence shown here is derived from an EMBL/GenBank/DDBJ whole genome shotgun (WGS) entry which is preliminary data.</text>
</comment>
<proteinExistence type="predicted"/>
<name>A0A853F6Z0_9BURK</name>
<dbReference type="AlphaFoldDB" id="A0A853F6Z0"/>
<dbReference type="CDD" id="cd00829">
    <property type="entry name" value="SCP-x_thiolase"/>
    <property type="match status" value="1"/>
</dbReference>
<gene>
    <name evidence="2" type="ORF">H0A68_01785</name>
</gene>
<sequence length="388" mass="41524">METTLIDFSGSAYSADRTTAVVGIGNTAYGNFPELSPYDLGASALRAALDDSGLKLSDIDGLVVHRIPNYQRFCELVGLNPTFVTGLAGQGRMSGTSIHLAAMAIKQGAARNVALVYGNNGRSAGDKYGGVADRYGSDGAKLWFPYGMTSPGAVHAMMFQRHMHLYGTTSEQLAAVAVACRNHALLNPNAVMKKPITAEDHRTAPWIVEPLHLLDYCMINDGGVAMILTSIDRARDLPQPVIRIKGIAQATAMTHSTFPPEDFWHAPLSQAGTKSLHQAGIGREDVDGLMIYDNFSPTVLFSLEGLGYCPAGESGAWVQDGRIELGGEYPLNTSGGHLSESYMQGWALNIEAVRQLRGQAGARQITGARHIHYACASPIVSSIIYGLD</sequence>
<feature type="domain" description="Thiolase C-terminal" evidence="1">
    <location>
        <begin position="261"/>
        <end position="370"/>
    </location>
</feature>
<dbReference type="Pfam" id="PF22691">
    <property type="entry name" value="Thiolase_C_1"/>
    <property type="match status" value="1"/>
</dbReference>
<dbReference type="RefSeq" id="WP_129967476.1">
    <property type="nucleotide sequence ID" value="NZ_JACCEW010000001.1"/>
</dbReference>
<dbReference type="PANTHER" id="PTHR42870:SF1">
    <property type="entry name" value="NON-SPECIFIC LIPID-TRANSFER PROTEIN-LIKE 2"/>
    <property type="match status" value="1"/>
</dbReference>
<evidence type="ECO:0000259" key="1">
    <source>
        <dbReference type="Pfam" id="PF22691"/>
    </source>
</evidence>
<dbReference type="InterPro" id="IPR016039">
    <property type="entry name" value="Thiolase-like"/>
</dbReference>
<dbReference type="InterPro" id="IPR055140">
    <property type="entry name" value="Thiolase_C_2"/>
</dbReference>
<dbReference type="Gene3D" id="3.40.47.10">
    <property type="match status" value="1"/>
</dbReference>
<reference evidence="2 3" key="1">
    <citation type="submission" date="2020-07" db="EMBL/GenBank/DDBJ databases">
        <title>Taxonomic revisions and descriptions of new bacterial species based on genomic comparisons in the high-G+C-content subgroup of the family Alcaligenaceae.</title>
        <authorList>
            <person name="Szabo A."/>
            <person name="Felfoldi T."/>
        </authorList>
    </citation>
    <scope>NUCLEOTIDE SEQUENCE [LARGE SCALE GENOMIC DNA]</scope>
    <source>
        <strain evidence="2 3">DSM 25264</strain>
    </source>
</reference>
<dbReference type="Proteomes" id="UP000580517">
    <property type="component" value="Unassembled WGS sequence"/>
</dbReference>
<organism evidence="2 3">
    <name type="scientific">Allopusillimonas soli</name>
    <dbReference type="NCBI Taxonomy" id="659016"/>
    <lineage>
        <taxon>Bacteria</taxon>
        <taxon>Pseudomonadati</taxon>
        <taxon>Pseudomonadota</taxon>
        <taxon>Betaproteobacteria</taxon>
        <taxon>Burkholderiales</taxon>
        <taxon>Alcaligenaceae</taxon>
        <taxon>Allopusillimonas</taxon>
    </lineage>
</organism>
<accession>A0A853F6Z0</accession>
<dbReference type="GO" id="GO:0003988">
    <property type="term" value="F:acetyl-CoA C-acyltransferase activity"/>
    <property type="evidence" value="ECO:0007669"/>
    <property type="project" value="UniProtKB-ARBA"/>
</dbReference>
<dbReference type="InterPro" id="IPR002155">
    <property type="entry name" value="Thiolase"/>
</dbReference>